<evidence type="ECO:0000313" key="3">
    <source>
        <dbReference type="Proteomes" id="UP000094025"/>
    </source>
</evidence>
<accession>A0A178Y972</accession>
<reference evidence="2 3" key="1">
    <citation type="journal article" date="2016" name="Int. J. Syst. Evol. Microbiol.">
        <title>Ensifer glycinis sp. nov., an novel rhizobial species associated with Glycine spp.</title>
        <authorList>
            <person name="Yan H."/>
            <person name="Yan J."/>
            <person name="Sui X.H."/>
            <person name="Wang E.T."/>
            <person name="Chen W.X."/>
            <person name="Zhang X.X."/>
            <person name="Chen W.F."/>
        </authorList>
    </citation>
    <scope>NUCLEOTIDE SEQUENCE [LARGE SCALE GENOMIC DNA]</scope>
    <source>
        <strain evidence="2 3">CCBAU 23380</strain>
    </source>
</reference>
<evidence type="ECO:0000313" key="2">
    <source>
        <dbReference type="EMBL" id="OAP43782.1"/>
    </source>
</evidence>
<organism evidence="2 3">
    <name type="scientific">Sinorhizobium glycinis</name>
    <dbReference type="NCBI Taxonomy" id="1472378"/>
    <lineage>
        <taxon>Bacteria</taxon>
        <taxon>Pseudomonadati</taxon>
        <taxon>Pseudomonadota</taxon>
        <taxon>Alphaproteobacteria</taxon>
        <taxon>Hyphomicrobiales</taxon>
        <taxon>Rhizobiaceae</taxon>
        <taxon>Sinorhizobium/Ensifer group</taxon>
        <taxon>Sinorhizobium</taxon>
    </lineage>
</organism>
<protein>
    <submittedName>
        <fullName evidence="2">Uncharacterized protein</fullName>
    </submittedName>
</protein>
<evidence type="ECO:0000256" key="1">
    <source>
        <dbReference type="SAM" id="MobiDB-lite"/>
    </source>
</evidence>
<feature type="compositionally biased region" description="Basic and acidic residues" evidence="1">
    <location>
        <begin position="21"/>
        <end position="42"/>
    </location>
</feature>
<feature type="region of interest" description="Disordered" evidence="1">
    <location>
        <begin position="1"/>
        <end position="75"/>
    </location>
</feature>
<keyword evidence="3" id="KW-1185">Reference proteome</keyword>
<dbReference type="EMBL" id="LPUX01000045">
    <property type="protein sequence ID" value="OAP43782.1"/>
    <property type="molecule type" value="Genomic_DNA"/>
</dbReference>
<name>A0A178Y972_9HYPH</name>
<proteinExistence type="predicted"/>
<sequence length="148" mass="16484">MPLTMQGLRRRLFAVPRGPAARRDGKQRFKRKADLSVKKPEWSRVQAAGAARNRSKKKKPDGSQTPGELPVEKGRLEMRARRKADFSAYLVARYALRRRTIVPGPRRRTRIYDWVDAEGGIHRMSSDSSAAAGATLADGATTSSLQIP</sequence>
<dbReference type="AlphaFoldDB" id="A0A178Y972"/>
<dbReference type="Proteomes" id="UP000094025">
    <property type="component" value="Unassembled WGS sequence"/>
</dbReference>
<gene>
    <name evidence="2" type="ORF">AU381_09130</name>
</gene>
<comment type="caution">
    <text evidence="2">The sequence shown here is derived from an EMBL/GenBank/DDBJ whole genome shotgun (WGS) entry which is preliminary data.</text>
</comment>